<evidence type="ECO:0000256" key="1">
    <source>
        <dbReference type="SAM" id="MobiDB-lite"/>
    </source>
</evidence>
<evidence type="ECO:0000313" key="2">
    <source>
        <dbReference type="EMBL" id="GBF49714.1"/>
    </source>
</evidence>
<name>A0A2P2DYL0_9LEPT</name>
<protein>
    <submittedName>
        <fullName evidence="2">Uncharacterized protein</fullName>
    </submittedName>
</protein>
<evidence type="ECO:0000313" key="3">
    <source>
        <dbReference type="Proteomes" id="UP000245133"/>
    </source>
</evidence>
<dbReference type="EMBL" id="BFBB01000003">
    <property type="protein sequence ID" value="GBF49714.1"/>
    <property type="molecule type" value="Genomic_DNA"/>
</dbReference>
<proteinExistence type="predicted"/>
<organism evidence="2 3">
    <name type="scientific">Leptospira ryugenii</name>
    <dbReference type="NCBI Taxonomy" id="1917863"/>
    <lineage>
        <taxon>Bacteria</taxon>
        <taxon>Pseudomonadati</taxon>
        <taxon>Spirochaetota</taxon>
        <taxon>Spirochaetia</taxon>
        <taxon>Leptospirales</taxon>
        <taxon>Leptospiraceae</taxon>
        <taxon>Leptospira</taxon>
    </lineage>
</organism>
<accession>A0A2P2DYL0</accession>
<comment type="caution">
    <text evidence="2">The sequence shown here is derived from an EMBL/GenBank/DDBJ whole genome shotgun (WGS) entry which is preliminary data.</text>
</comment>
<gene>
    <name evidence="2" type="ORF">LPTSP4_12330</name>
</gene>
<dbReference type="AlphaFoldDB" id="A0A2P2DYL0"/>
<reference evidence="2 3" key="1">
    <citation type="submission" date="2018-02" db="EMBL/GenBank/DDBJ databases">
        <title>Novel Leptospira species isolated from soil and water in Japan.</title>
        <authorList>
            <person name="Nakao R."/>
            <person name="Masuzawa T."/>
        </authorList>
    </citation>
    <scope>NUCLEOTIDE SEQUENCE [LARGE SCALE GENOMIC DNA]</scope>
    <source>
        <strain evidence="2 3">YH101</strain>
    </source>
</reference>
<dbReference type="Proteomes" id="UP000245133">
    <property type="component" value="Unassembled WGS sequence"/>
</dbReference>
<feature type="region of interest" description="Disordered" evidence="1">
    <location>
        <begin position="1"/>
        <end position="49"/>
    </location>
</feature>
<keyword evidence="3" id="KW-1185">Reference proteome</keyword>
<sequence>MGTIMSNDEEGSDRKTQTNPYQRIQIGNAKRKANETKEYGGSMQEDSQC</sequence>